<dbReference type="InterPro" id="IPR045659">
    <property type="entry name" value="LptD_2"/>
</dbReference>
<evidence type="ECO:0000256" key="1">
    <source>
        <dbReference type="SAM" id="MobiDB-lite"/>
    </source>
</evidence>
<keyword evidence="4" id="KW-1185">Reference proteome</keyword>
<dbReference type="RefSeq" id="WP_212216496.1">
    <property type="nucleotide sequence ID" value="NZ_JAGUCO010000009.1"/>
</dbReference>
<evidence type="ECO:0000259" key="2">
    <source>
        <dbReference type="Pfam" id="PF19838"/>
    </source>
</evidence>
<dbReference type="PANTHER" id="PTHR30189:SF1">
    <property type="entry name" value="LPS-ASSEMBLY PROTEIN LPTD"/>
    <property type="match status" value="1"/>
</dbReference>
<evidence type="ECO:0000313" key="3">
    <source>
        <dbReference type="EMBL" id="MBS2099253.1"/>
    </source>
</evidence>
<dbReference type="EMBL" id="JAGUCO010000009">
    <property type="protein sequence ID" value="MBS2099253.1"/>
    <property type="molecule type" value="Genomic_DNA"/>
</dbReference>
<proteinExistence type="predicted"/>
<evidence type="ECO:0000313" key="4">
    <source>
        <dbReference type="Proteomes" id="UP000708576"/>
    </source>
</evidence>
<dbReference type="Proteomes" id="UP000708576">
    <property type="component" value="Unassembled WGS sequence"/>
</dbReference>
<dbReference type="InterPro" id="IPR050218">
    <property type="entry name" value="LptD"/>
</dbReference>
<name>A0ABS5JWQ5_9BACT</name>
<dbReference type="PANTHER" id="PTHR30189">
    <property type="entry name" value="LPS-ASSEMBLY PROTEIN"/>
    <property type="match status" value="1"/>
</dbReference>
<feature type="domain" description="LPS-assembly protein LptD central" evidence="2">
    <location>
        <begin position="246"/>
        <end position="728"/>
    </location>
</feature>
<gene>
    <name evidence="3" type="ORF">KEM10_13250</name>
</gene>
<accession>A0ABS5JWQ5</accession>
<reference evidence="3 4" key="1">
    <citation type="journal article" date="2015" name="Int. J. Syst. Evol. Microbiol.">
        <title>Carboxylicivirga linearis sp. nov., isolated from a sea cucumber culture pond.</title>
        <authorList>
            <person name="Wang F.Q."/>
            <person name="Zhou Y.X."/>
            <person name="Lin X.Z."/>
            <person name="Chen G.J."/>
            <person name="Du Z.J."/>
        </authorList>
    </citation>
    <scope>NUCLEOTIDE SEQUENCE [LARGE SCALE GENOMIC DNA]</scope>
    <source>
        <strain evidence="3 4">FB218</strain>
    </source>
</reference>
<protein>
    <submittedName>
        <fullName evidence="3">LPS-assembly protein LptD</fullName>
    </submittedName>
</protein>
<feature type="compositionally biased region" description="Polar residues" evidence="1">
    <location>
        <begin position="774"/>
        <end position="785"/>
    </location>
</feature>
<organism evidence="3 4">
    <name type="scientific">Carboxylicivirga linearis</name>
    <dbReference type="NCBI Taxonomy" id="1628157"/>
    <lineage>
        <taxon>Bacteria</taxon>
        <taxon>Pseudomonadati</taxon>
        <taxon>Bacteroidota</taxon>
        <taxon>Bacteroidia</taxon>
        <taxon>Marinilabiliales</taxon>
        <taxon>Marinilabiliaceae</taxon>
        <taxon>Carboxylicivirga</taxon>
    </lineage>
</organism>
<dbReference type="Pfam" id="PF19838">
    <property type="entry name" value="LptD_2"/>
    <property type="match status" value="1"/>
</dbReference>
<comment type="caution">
    <text evidence="3">The sequence shown here is derived from an EMBL/GenBank/DDBJ whole genome shotgun (WGS) entry which is preliminary data.</text>
</comment>
<sequence>MTLQNTQYSRLLKTILLSAFWTVIFFHEIPTLAQTPEIMPQMFPPTTIKDDTLNNRLPQRDSLEFNQPQTLIVQQDSLNTPNDSIKDNSGSGSFLIDSEVQYKAKDSIYTDMVTKKTYLYGEAEVSYQDILLTAHTIILDMDSSTAVAYGMKDSLNNEIGLPVFTDPSGEYEMRRMKYNFKTEKAIIKHIVTEQGEGFVVGERAKKIEDNAYCMKDARYTTCDNHDHPHFYLNLTKAKVVPGKKTITGPAYLVVEDVKLPIAIPFAMIPSTSSYSSGFIFPSYRDETIRGFGLTDGGYYWAANDYFDLTQKADIFTNGSWASRTSSNYKLRYKFSGSFNFQYMENVYSEKDLPDYRKTKDMSITWSHRQDAKANPFQTFSASVNYSTSSYDQNNINSIGTVNGSDISRNTKRSSISYSKRWPGKPFNLSLNLLHSQNSRDTTIDLTIPDVTFTVNRFYPFKKKNKVGSNENFLEKISLSYTGNAKNYVSAKEYELGFSPDHFTNQWKNGAQHSIPVAMNFKFLKHFTLNPSFNYRERWYLSKTEQYWDEEQQSIVKSDPISGFNRAYDYSLSAGTSTKIYTFFTPWRKLFGNKIEKIRHVATPSVSFSYSPDFSDPKYGFYDWFEYYDENRDEVVRKEYSYYEGYLYGTPGAGKSGSMGFSLGNTLEMKVKSEKDTTGFKKIKILESLNFSSSYNFLRDSVKLAPINMTGRTKIAGTNINFGARFNAYALDSVGAVTNTFLWESNKQLLRLESANLSFGYSIGSDTFKKKTDNSTDNQNQDQEPPNSDAIDPNDPTSGLPQFGDDENRNLMAGDDGYADFSIPWNLSFNYSLRVSGRFDRDEKDYVYAVTSDVNFNGNVSLTPKWKINFSSGYSFDRKELAHTSMGISRDLHCWSMNFSLVPVGRYKSYFFTIRVNSSMLQDLKYDKRSSARDNPNFYN</sequence>
<feature type="region of interest" description="Disordered" evidence="1">
    <location>
        <begin position="769"/>
        <end position="806"/>
    </location>
</feature>